<dbReference type="EMBL" id="BPQB01000031">
    <property type="protein sequence ID" value="GJE93297.1"/>
    <property type="molecule type" value="Genomic_DNA"/>
</dbReference>
<proteinExistence type="predicted"/>
<dbReference type="AlphaFoldDB" id="A0A9P3LGP1"/>
<evidence type="ECO:0000313" key="1">
    <source>
        <dbReference type="EMBL" id="GJE93297.1"/>
    </source>
</evidence>
<accession>A0A9P3LGP1</accession>
<organism evidence="1 2">
    <name type="scientific">Phanerochaete sordida</name>
    <dbReference type="NCBI Taxonomy" id="48140"/>
    <lineage>
        <taxon>Eukaryota</taxon>
        <taxon>Fungi</taxon>
        <taxon>Dikarya</taxon>
        <taxon>Basidiomycota</taxon>
        <taxon>Agaricomycotina</taxon>
        <taxon>Agaricomycetes</taxon>
        <taxon>Polyporales</taxon>
        <taxon>Phanerochaetaceae</taxon>
        <taxon>Phanerochaete</taxon>
    </lineage>
</organism>
<gene>
    <name evidence="1" type="ORF">PsYK624_094560</name>
</gene>
<evidence type="ECO:0000313" key="2">
    <source>
        <dbReference type="Proteomes" id="UP000703269"/>
    </source>
</evidence>
<sequence>MEPVVLTRITMPTPYEVVIYYLNYLERPGTRSSSRCPPAHTLPAPPFASFVAEYSGGCRTRVDQCPMVNEPNSSAAVRSIAMGRVPVQRA</sequence>
<name>A0A9P3LGP1_9APHY</name>
<comment type="caution">
    <text evidence="1">The sequence shown here is derived from an EMBL/GenBank/DDBJ whole genome shotgun (WGS) entry which is preliminary data.</text>
</comment>
<protein>
    <submittedName>
        <fullName evidence="1">Uncharacterized protein</fullName>
    </submittedName>
</protein>
<keyword evidence="2" id="KW-1185">Reference proteome</keyword>
<dbReference type="Proteomes" id="UP000703269">
    <property type="component" value="Unassembled WGS sequence"/>
</dbReference>
<reference evidence="1 2" key="1">
    <citation type="submission" date="2021-08" db="EMBL/GenBank/DDBJ databases">
        <title>Draft Genome Sequence of Phanerochaete sordida strain YK-624.</title>
        <authorList>
            <person name="Mori T."/>
            <person name="Dohra H."/>
            <person name="Suzuki T."/>
            <person name="Kawagishi H."/>
            <person name="Hirai H."/>
        </authorList>
    </citation>
    <scope>NUCLEOTIDE SEQUENCE [LARGE SCALE GENOMIC DNA]</scope>
    <source>
        <strain evidence="1 2">YK-624</strain>
    </source>
</reference>